<protein>
    <recommendedName>
        <fullName evidence="1">Minor capsid protein P8 central region domain-containing protein</fullName>
    </recommendedName>
</protein>
<sequence length="135" mass="15263">MCDNLHLDSLKQVETPLNTLFFSEFNQNLLQRGIRQAFKNKTGIAIDRQNPDDLYTMMRVVFINNAGDHHARVNEQVKVMNTRVIEAALGQIQTGVSQYMAYVQDIDTIAVPLDQPMNTSTVGKKLPKNMKIGIN</sequence>
<name>A0A6C0JD59_9ZZZZ</name>
<proteinExistence type="predicted"/>
<dbReference type="Pfam" id="PF19065">
    <property type="entry name" value="P8_CR"/>
    <property type="match status" value="1"/>
</dbReference>
<evidence type="ECO:0000259" key="1">
    <source>
        <dbReference type="Pfam" id="PF19065"/>
    </source>
</evidence>
<dbReference type="EMBL" id="MN740383">
    <property type="protein sequence ID" value="QHU03582.1"/>
    <property type="molecule type" value="Genomic_DNA"/>
</dbReference>
<dbReference type="InterPro" id="IPR043916">
    <property type="entry name" value="P8_CR"/>
</dbReference>
<accession>A0A6C0JD59</accession>
<dbReference type="AlphaFoldDB" id="A0A6C0JD59"/>
<reference evidence="2" key="1">
    <citation type="journal article" date="2020" name="Nature">
        <title>Giant virus diversity and host interactions through global metagenomics.</title>
        <authorList>
            <person name="Schulz F."/>
            <person name="Roux S."/>
            <person name="Paez-Espino D."/>
            <person name="Jungbluth S."/>
            <person name="Walsh D.A."/>
            <person name="Denef V.J."/>
            <person name="McMahon K.D."/>
            <person name="Konstantinidis K.T."/>
            <person name="Eloe-Fadrosh E.A."/>
            <person name="Kyrpides N.C."/>
            <person name="Woyke T."/>
        </authorList>
    </citation>
    <scope>NUCLEOTIDE SEQUENCE</scope>
    <source>
        <strain evidence="2">GVMAG-M-3300027206-1</strain>
    </source>
</reference>
<evidence type="ECO:0000313" key="2">
    <source>
        <dbReference type="EMBL" id="QHU03582.1"/>
    </source>
</evidence>
<organism evidence="2">
    <name type="scientific">viral metagenome</name>
    <dbReference type="NCBI Taxonomy" id="1070528"/>
    <lineage>
        <taxon>unclassified sequences</taxon>
        <taxon>metagenomes</taxon>
        <taxon>organismal metagenomes</taxon>
    </lineage>
</organism>
<feature type="domain" description="Minor capsid protein P8 central region" evidence="1">
    <location>
        <begin position="9"/>
        <end position="130"/>
    </location>
</feature>